<proteinExistence type="predicted"/>
<evidence type="ECO:0000256" key="1">
    <source>
        <dbReference type="ARBA" id="ARBA00004123"/>
    </source>
</evidence>
<keyword evidence="6" id="KW-0539">Nucleus</keyword>
<evidence type="ECO:0000256" key="7">
    <source>
        <dbReference type="PROSITE-ProRule" id="PRU00042"/>
    </source>
</evidence>
<feature type="domain" description="C2H2-type" evidence="8">
    <location>
        <begin position="429"/>
        <end position="457"/>
    </location>
</feature>
<keyword evidence="5" id="KW-0862">Zinc</keyword>
<name>A0A5J4YJA1_PORPP</name>
<evidence type="ECO:0000256" key="4">
    <source>
        <dbReference type="ARBA" id="ARBA00022771"/>
    </source>
</evidence>
<evidence type="ECO:0000313" key="10">
    <source>
        <dbReference type="Proteomes" id="UP000324585"/>
    </source>
</evidence>
<dbReference type="EMBL" id="VRMN01000016">
    <property type="protein sequence ID" value="KAA8491132.1"/>
    <property type="molecule type" value="Genomic_DNA"/>
</dbReference>
<keyword evidence="10" id="KW-1185">Reference proteome</keyword>
<dbReference type="PANTHER" id="PTHR16515">
    <property type="entry name" value="PR DOMAIN ZINC FINGER PROTEIN"/>
    <property type="match status" value="1"/>
</dbReference>
<dbReference type="InterPro" id="IPR050331">
    <property type="entry name" value="Zinc_finger"/>
</dbReference>
<gene>
    <name evidence="9" type="ORF">FVE85_4549</name>
</gene>
<dbReference type="SUPFAM" id="SSF57667">
    <property type="entry name" value="beta-beta-alpha zinc fingers"/>
    <property type="match status" value="2"/>
</dbReference>
<feature type="domain" description="C2H2-type" evidence="8">
    <location>
        <begin position="400"/>
        <end position="428"/>
    </location>
</feature>
<dbReference type="Gene3D" id="3.30.160.60">
    <property type="entry name" value="Classic Zinc Finger"/>
    <property type="match status" value="2"/>
</dbReference>
<dbReference type="PROSITE" id="PS00028">
    <property type="entry name" value="ZINC_FINGER_C2H2_1"/>
    <property type="match status" value="3"/>
</dbReference>
<dbReference type="GO" id="GO:0010468">
    <property type="term" value="P:regulation of gene expression"/>
    <property type="evidence" value="ECO:0007669"/>
    <property type="project" value="TreeGrafter"/>
</dbReference>
<accession>A0A5J4YJA1</accession>
<evidence type="ECO:0000313" key="9">
    <source>
        <dbReference type="EMBL" id="KAA8491132.1"/>
    </source>
</evidence>
<evidence type="ECO:0000256" key="2">
    <source>
        <dbReference type="ARBA" id="ARBA00022723"/>
    </source>
</evidence>
<reference evidence="10" key="1">
    <citation type="journal article" date="2019" name="Nat. Commun.">
        <title>Expansion of phycobilisome linker gene families in mesophilic red algae.</title>
        <authorList>
            <person name="Lee J."/>
            <person name="Kim D."/>
            <person name="Bhattacharya D."/>
            <person name="Yoon H.S."/>
        </authorList>
    </citation>
    <scope>NUCLEOTIDE SEQUENCE [LARGE SCALE GENOMIC DNA]</scope>
    <source>
        <strain evidence="10">CCMP 1328</strain>
    </source>
</reference>
<keyword evidence="4 7" id="KW-0863">Zinc-finger</keyword>
<dbReference type="GO" id="GO:0008270">
    <property type="term" value="F:zinc ion binding"/>
    <property type="evidence" value="ECO:0007669"/>
    <property type="project" value="UniProtKB-KW"/>
</dbReference>
<organism evidence="9 10">
    <name type="scientific">Porphyridium purpureum</name>
    <name type="common">Red alga</name>
    <name type="synonym">Porphyridium cruentum</name>
    <dbReference type="NCBI Taxonomy" id="35688"/>
    <lineage>
        <taxon>Eukaryota</taxon>
        <taxon>Rhodophyta</taxon>
        <taxon>Bangiophyceae</taxon>
        <taxon>Porphyridiales</taxon>
        <taxon>Porphyridiaceae</taxon>
        <taxon>Porphyridium</taxon>
    </lineage>
</organism>
<dbReference type="AlphaFoldDB" id="A0A5J4YJA1"/>
<dbReference type="PROSITE" id="PS50157">
    <property type="entry name" value="ZINC_FINGER_C2H2_2"/>
    <property type="match status" value="3"/>
</dbReference>
<dbReference type="InterPro" id="IPR013087">
    <property type="entry name" value="Znf_C2H2_type"/>
</dbReference>
<evidence type="ECO:0000259" key="8">
    <source>
        <dbReference type="PROSITE" id="PS50157"/>
    </source>
</evidence>
<feature type="domain" description="C2H2-type" evidence="8">
    <location>
        <begin position="371"/>
        <end position="399"/>
    </location>
</feature>
<dbReference type="PANTHER" id="PTHR16515:SF49">
    <property type="entry name" value="GASTRULA ZINC FINGER PROTEIN XLCGF49.1-LIKE-RELATED"/>
    <property type="match status" value="1"/>
</dbReference>
<sequence length="472" mass="53031">MDGPSATFQSVLRILLEEDQVNAWLVQWLRPTTDVDSFSELESGPNADRQAVKAASSADSEFLSDIDVHRSFGEYITPQEVACLPHLPRPEDMNCALIWDLDLDHLDESHVGVMIPMSDDSGQNRFVNAVMMSNASVNPFPKGVFVLPGHRATAFRTRYGFAWITVGFCTDGSVYITLSRIWDNLRCKIQAFHTKRIEYGAKLLSYAIVERRGLCVQACGSGRCDCWRPQSSRRGDAQLAMALTWSEFAPLCRDALRAARIEKIDMQCASFFGNGQLAFRVDFSSRFEATLGGTSYPNMSQLKFLFFDRLTTASSVRHSQMIDWETASHCERSTLAARSTLSHADSEPLDGDQNDISASSVGVAGSRTHGFPCLTCGKVFGRRSDRGRHIKTIHQNVHKFLCEECGRRFKQGSHLLTHVRAVHEKRRDFKCAICTAAFSVFSNWKRHMRAVHPNHAVQHASRQDMGRFSSEY</sequence>
<dbReference type="GO" id="GO:0005634">
    <property type="term" value="C:nucleus"/>
    <property type="evidence" value="ECO:0007669"/>
    <property type="project" value="UniProtKB-SubCell"/>
</dbReference>
<keyword evidence="3" id="KW-0677">Repeat</keyword>
<dbReference type="SMART" id="SM00355">
    <property type="entry name" value="ZnF_C2H2"/>
    <property type="match status" value="3"/>
</dbReference>
<dbReference type="Proteomes" id="UP000324585">
    <property type="component" value="Unassembled WGS sequence"/>
</dbReference>
<dbReference type="OrthoDB" id="6429687at2759"/>
<comment type="subcellular location">
    <subcellularLocation>
        <location evidence="1">Nucleus</location>
    </subcellularLocation>
</comment>
<dbReference type="Pfam" id="PF00096">
    <property type="entry name" value="zf-C2H2"/>
    <property type="match status" value="3"/>
</dbReference>
<keyword evidence="2" id="KW-0479">Metal-binding</keyword>
<evidence type="ECO:0000256" key="6">
    <source>
        <dbReference type="ARBA" id="ARBA00023242"/>
    </source>
</evidence>
<protein>
    <submittedName>
        <fullName evidence="9">Zinc finger and BTB domain-containing protein 44</fullName>
    </submittedName>
</protein>
<comment type="caution">
    <text evidence="9">The sequence shown here is derived from an EMBL/GenBank/DDBJ whole genome shotgun (WGS) entry which is preliminary data.</text>
</comment>
<evidence type="ECO:0000256" key="5">
    <source>
        <dbReference type="ARBA" id="ARBA00022833"/>
    </source>
</evidence>
<evidence type="ECO:0000256" key="3">
    <source>
        <dbReference type="ARBA" id="ARBA00022737"/>
    </source>
</evidence>
<dbReference type="InterPro" id="IPR036236">
    <property type="entry name" value="Znf_C2H2_sf"/>
</dbReference>